<organism evidence="2 3">
    <name type="scientific">Vibrio cidicii</name>
    <dbReference type="NCBI Taxonomy" id="1763883"/>
    <lineage>
        <taxon>Bacteria</taxon>
        <taxon>Pseudomonadati</taxon>
        <taxon>Pseudomonadota</taxon>
        <taxon>Gammaproteobacteria</taxon>
        <taxon>Vibrionales</taxon>
        <taxon>Vibrionaceae</taxon>
        <taxon>Vibrio</taxon>
    </lineage>
</organism>
<proteinExistence type="predicted"/>
<reference evidence="3" key="1">
    <citation type="submission" date="2015-12" db="EMBL/GenBank/DDBJ databases">
        <authorList>
            <person name="Shamseldin A."/>
            <person name="Moawad H."/>
            <person name="Abd El-Rahim W.M."/>
            <person name="Sadowsky M.J."/>
        </authorList>
    </citation>
    <scope>NUCLEOTIDE SEQUENCE [LARGE SCALE GENOMIC DNA]</scope>
    <source>
        <strain evidence="3">2538-88</strain>
    </source>
</reference>
<name>A0A151KZ87_9VIBR</name>
<dbReference type="SUPFAM" id="SSF56436">
    <property type="entry name" value="C-type lectin-like"/>
    <property type="match status" value="1"/>
</dbReference>
<dbReference type="InterPro" id="IPR016187">
    <property type="entry name" value="CTDL_fold"/>
</dbReference>
<evidence type="ECO:0000313" key="2">
    <source>
        <dbReference type="EMBL" id="KYN88901.1"/>
    </source>
</evidence>
<dbReference type="AlphaFoldDB" id="A0A151KZ87"/>
<dbReference type="RefSeq" id="WP_061896944.1">
    <property type="nucleotide sequence ID" value="NZ_LOBR01000032.1"/>
</dbReference>
<dbReference type="Proteomes" id="UP000075346">
    <property type="component" value="Unassembled WGS sequence"/>
</dbReference>
<protein>
    <submittedName>
        <fullName evidence="2">Uncharacterized protein</fullName>
    </submittedName>
</protein>
<evidence type="ECO:0000313" key="3">
    <source>
        <dbReference type="Proteomes" id="UP000075346"/>
    </source>
</evidence>
<sequence length="414" mass="44010">MSQELINSVNKLTDETSALLQEYVKGNTVLQNSAAMSEISANLAANSAQSAAIHDQSARSHADRARQIANIETVDQAVAAAMENERAAMLINAIKVIGGGKIEAVVDGFGAWHVMGVLPAMSYEQLGIPGCPFTGIIDEFRRADGTIKPLTRIGIYMSASVSGRLASQPGLTPRVDLNFDEFRDQSAALGGGLHLLNIFQNALVNWLILGYMANGGQAPRGNAEWGRAHDAISEVGIRGDGRISNDRTGSGLTLTGSGPDSWTHDGTKTGITDWVGNAWEWVDGLKMSGGEFVVAEYSGQPESEWLRTGRYINAGHVFSMTAPPSPVASSARWGSFGKTSDYVGHELLQRLMIEPIDCTKVLNGNFWYNTDGERSLLARASWHGGAGAGPVALSLSHPRSLRGGSIGGRLAFGS</sequence>
<evidence type="ECO:0000256" key="1">
    <source>
        <dbReference type="SAM" id="MobiDB-lite"/>
    </source>
</evidence>
<dbReference type="EMBL" id="LOBR01000032">
    <property type="protein sequence ID" value="KYN88901.1"/>
    <property type="molecule type" value="Genomic_DNA"/>
</dbReference>
<accession>A0A151KZ87</accession>
<feature type="compositionally biased region" description="Low complexity" evidence="1">
    <location>
        <begin position="248"/>
        <end position="258"/>
    </location>
</feature>
<comment type="caution">
    <text evidence="2">The sequence shown here is derived from an EMBL/GenBank/DDBJ whole genome shotgun (WGS) entry which is preliminary data.</text>
</comment>
<feature type="region of interest" description="Disordered" evidence="1">
    <location>
        <begin position="246"/>
        <end position="265"/>
    </location>
</feature>
<gene>
    <name evidence="2" type="ORF">ATY37_14945</name>
</gene>